<organism evidence="1">
    <name type="scientific">Amphimedon queenslandica</name>
    <name type="common">Sponge</name>
    <dbReference type="NCBI Taxonomy" id="400682"/>
    <lineage>
        <taxon>Eukaryota</taxon>
        <taxon>Metazoa</taxon>
        <taxon>Porifera</taxon>
        <taxon>Demospongiae</taxon>
        <taxon>Heteroscleromorpha</taxon>
        <taxon>Haplosclerida</taxon>
        <taxon>Niphatidae</taxon>
        <taxon>Amphimedon</taxon>
    </lineage>
</organism>
<evidence type="ECO:0000313" key="1">
    <source>
        <dbReference type="EnsemblMetazoa" id="Aqu2.1.22305_001"/>
    </source>
</evidence>
<sequence>MLKLKQNGRFYIGDFFIKPPIANINSSLINHLVRYIK</sequence>
<reference evidence="1" key="1">
    <citation type="submission" date="2017-05" db="UniProtKB">
        <authorList>
            <consortium name="EnsemblMetazoa"/>
        </authorList>
    </citation>
    <scope>IDENTIFICATION</scope>
</reference>
<proteinExistence type="predicted"/>
<dbReference type="InParanoid" id="A0A1X7U3G1"/>
<accession>A0A1X7U3G1</accession>
<protein>
    <submittedName>
        <fullName evidence="1">Uncharacterized protein</fullName>
    </submittedName>
</protein>
<dbReference type="EnsemblMetazoa" id="Aqu2.1.22305_001">
    <property type="protein sequence ID" value="Aqu2.1.22305_001"/>
    <property type="gene ID" value="Aqu2.1.22305"/>
</dbReference>
<dbReference type="AlphaFoldDB" id="A0A1X7U3G1"/>
<name>A0A1X7U3G1_AMPQE</name>